<dbReference type="InterPro" id="IPR011009">
    <property type="entry name" value="Kinase-like_dom_sf"/>
</dbReference>
<name>A0A538TUC9_UNCEI</name>
<sequence length="343" mass="38529">MYRAVARDSRDSTSRGHSVSSRAPSVILDQGIDAHPAVQAWKCLRATRHDPEKVEVWTSRPTSVYRIVFRNGTPAVFAKRCQLKNGAVERLCFESILPRVRVPSPVYYGSLEEADGSCWLFLEDVGRQWFSPHDPEHRVLATRWIGQLHRKLPPAGPQRYLDHLRSARDRIRRNLGNPGLTEADRDVLGSVLTLEDHLESRWDQIERASAAFPTTVVHGDFQAKNVRIRSGDSGPTVCVLDWEMAGWGIPAVDLAWRGIDLSIPAELEAYASEVRMEWPTMDAVAIRRLAVLGVILRRLAGMDWETESLHFEDPESLSDPVSSLRSMHVSASRGLAAAEEWLA</sequence>
<evidence type="ECO:0000313" key="4">
    <source>
        <dbReference type="Proteomes" id="UP000316609"/>
    </source>
</evidence>
<feature type="compositionally biased region" description="Basic and acidic residues" evidence="1">
    <location>
        <begin position="1"/>
        <end position="14"/>
    </location>
</feature>
<gene>
    <name evidence="3" type="ORF">E6K78_05455</name>
</gene>
<dbReference type="InterPro" id="IPR002575">
    <property type="entry name" value="Aminoglycoside_PTrfase"/>
</dbReference>
<feature type="region of interest" description="Disordered" evidence="1">
    <location>
        <begin position="1"/>
        <end position="21"/>
    </location>
</feature>
<accession>A0A538TUC9</accession>
<comment type="caution">
    <text evidence="3">The sequence shown here is derived from an EMBL/GenBank/DDBJ whole genome shotgun (WGS) entry which is preliminary data.</text>
</comment>
<proteinExistence type="predicted"/>
<organism evidence="3 4">
    <name type="scientific">Eiseniibacteriota bacterium</name>
    <dbReference type="NCBI Taxonomy" id="2212470"/>
    <lineage>
        <taxon>Bacteria</taxon>
        <taxon>Candidatus Eiseniibacteriota</taxon>
    </lineage>
</organism>
<dbReference type="Proteomes" id="UP000316609">
    <property type="component" value="Unassembled WGS sequence"/>
</dbReference>
<reference evidence="3 4" key="1">
    <citation type="journal article" date="2019" name="Nat. Microbiol.">
        <title>Mediterranean grassland soil C-N compound turnover is dependent on rainfall and depth, and is mediated by genomically divergent microorganisms.</title>
        <authorList>
            <person name="Diamond S."/>
            <person name="Andeer P.F."/>
            <person name="Li Z."/>
            <person name="Crits-Christoph A."/>
            <person name="Burstein D."/>
            <person name="Anantharaman K."/>
            <person name="Lane K.R."/>
            <person name="Thomas B.C."/>
            <person name="Pan C."/>
            <person name="Northen T.R."/>
            <person name="Banfield J.F."/>
        </authorList>
    </citation>
    <scope>NUCLEOTIDE SEQUENCE [LARGE SCALE GENOMIC DNA]</scope>
    <source>
        <strain evidence="3">WS_8</strain>
    </source>
</reference>
<evidence type="ECO:0000256" key="1">
    <source>
        <dbReference type="SAM" id="MobiDB-lite"/>
    </source>
</evidence>
<dbReference type="Gene3D" id="3.90.1200.10">
    <property type="match status" value="1"/>
</dbReference>
<dbReference type="AlphaFoldDB" id="A0A538TUC9"/>
<protein>
    <submittedName>
        <fullName evidence="3">Aminoglycoside phosphotransferase family protein</fullName>
    </submittedName>
</protein>
<dbReference type="GO" id="GO:0016740">
    <property type="term" value="F:transferase activity"/>
    <property type="evidence" value="ECO:0007669"/>
    <property type="project" value="UniProtKB-KW"/>
</dbReference>
<evidence type="ECO:0000259" key="2">
    <source>
        <dbReference type="Pfam" id="PF01636"/>
    </source>
</evidence>
<dbReference type="EMBL" id="VBOY01000046">
    <property type="protein sequence ID" value="TMQ67229.1"/>
    <property type="molecule type" value="Genomic_DNA"/>
</dbReference>
<dbReference type="SUPFAM" id="SSF56112">
    <property type="entry name" value="Protein kinase-like (PK-like)"/>
    <property type="match status" value="1"/>
</dbReference>
<feature type="domain" description="Aminoglycoside phosphotransferase" evidence="2">
    <location>
        <begin position="87"/>
        <end position="257"/>
    </location>
</feature>
<dbReference type="Pfam" id="PF01636">
    <property type="entry name" value="APH"/>
    <property type="match status" value="1"/>
</dbReference>
<keyword evidence="3" id="KW-0808">Transferase</keyword>
<evidence type="ECO:0000313" key="3">
    <source>
        <dbReference type="EMBL" id="TMQ67229.1"/>
    </source>
</evidence>